<name>A0A3B1CN03_9ZZZZ</name>
<sequence length="32" mass="3722">MLILFGKERCVRTFENTAGRTIGIDCEQLIFF</sequence>
<proteinExistence type="predicted"/>
<reference evidence="1" key="1">
    <citation type="submission" date="2018-06" db="EMBL/GenBank/DDBJ databases">
        <authorList>
            <person name="Zhirakovskaya E."/>
        </authorList>
    </citation>
    <scope>NUCLEOTIDE SEQUENCE</scope>
</reference>
<organism evidence="1">
    <name type="scientific">hydrothermal vent metagenome</name>
    <dbReference type="NCBI Taxonomy" id="652676"/>
    <lineage>
        <taxon>unclassified sequences</taxon>
        <taxon>metagenomes</taxon>
        <taxon>ecological metagenomes</taxon>
    </lineage>
</organism>
<gene>
    <name evidence="1" type="ORF">MNBD_NITROSPINAE05-562</name>
</gene>
<accession>A0A3B1CN03</accession>
<protein>
    <submittedName>
        <fullName evidence="1">Uncharacterized protein</fullName>
    </submittedName>
</protein>
<dbReference type="AlphaFoldDB" id="A0A3B1CN03"/>
<evidence type="ECO:0000313" key="1">
    <source>
        <dbReference type="EMBL" id="VAX29682.1"/>
    </source>
</evidence>
<dbReference type="EMBL" id="UOGG01000089">
    <property type="protein sequence ID" value="VAX29682.1"/>
    <property type="molecule type" value="Genomic_DNA"/>
</dbReference>